<comment type="caution">
    <text evidence="1">The sequence shown here is derived from an EMBL/GenBank/DDBJ whole genome shotgun (WGS) entry which is preliminary data.</text>
</comment>
<sequence length="125" mass="13949">MAWKAIGKMCLQRSMVKAFTSTNQGSGAHFLPGLSKLIPSLSCGRRQGDKNHGEGRFVIEVLWKESQVYFTLSPVSLKHNPFELSDHPHSNSHSLTSLHRYCVIACATTKRDPLATWLNSRSIPN</sequence>
<dbReference type="Proteomes" id="UP001412067">
    <property type="component" value="Unassembled WGS sequence"/>
</dbReference>
<protein>
    <submittedName>
        <fullName evidence="1">Uncharacterized protein</fullName>
    </submittedName>
</protein>
<reference evidence="1 2" key="1">
    <citation type="journal article" date="2022" name="Nat. Plants">
        <title>Genomes of leafy and leafless Platanthera orchids illuminate the evolution of mycoheterotrophy.</title>
        <authorList>
            <person name="Li M.H."/>
            <person name="Liu K.W."/>
            <person name="Li Z."/>
            <person name="Lu H.C."/>
            <person name="Ye Q.L."/>
            <person name="Zhang D."/>
            <person name="Wang J.Y."/>
            <person name="Li Y.F."/>
            <person name="Zhong Z.M."/>
            <person name="Liu X."/>
            <person name="Yu X."/>
            <person name="Liu D.K."/>
            <person name="Tu X.D."/>
            <person name="Liu B."/>
            <person name="Hao Y."/>
            <person name="Liao X.Y."/>
            <person name="Jiang Y.T."/>
            <person name="Sun W.H."/>
            <person name="Chen J."/>
            <person name="Chen Y.Q."/>
            <person name="Ai Y."/>
            <person name="Zhai J.W."/>
            <person name="Wu S.S."/>
            <person name="Zhou Z."/>
            <person name="Hsiao Y.Y."/>
            <person name="Wu W.L."/>
            <person name="Chen Y.Y."/>
            <person name="Lin Y.F."/>
            <person name="Hsu J.L."/>
            <person name="Li C.Y."/>
            <person name="Wang Z.W."/>
            <person name="Zhao X."/>
            <person name="Zhong W.Y."/>
            <person name="Ma X.K."/>
            <person name="Ma L."/>
            <person name="Huang J."/>
            <person name="Chen G.Z."/>
            <person name="Huang M.Z."/>
            <person name="Huang L."/>
            <person name="Peng D.H."/>
            <person name="Luo Y.B."/>
            <person name="Zou S.Q."/>
            <person name="Chen S.P."/>
            <person name="Lan S."/>
            <person name="Tsai W.C."/>
            <person name="Van de Peer Y."/>
            <person name="Liu Z.J."/>
        </authorList>
    </citation>
    <scope>NUCLEOTIDE SEQUENCE [LARGE SCALE GENOMIC DNA]</scope>
    <source>
        <strain evidence="1">Lor288</strain>
    </source>
</reference>
<evidence type="ECO:0000313" key="1">
    <source>
        <dbReference type="EMBL" id="KAK8964803.1"/>
    </source>
</evidence>
<accession>A0ABR2MLD8</accession>
<dbReference type="EMBL" id="JBBWWR010000006">
    <property type="protein sequence ID" value="KAK8964803.1"/>
    <property type="molecule type" value="Genomic_DNA"/>
</dbReference>
<name>A0ABR2MLD8_9ASPA</name>
<gene>
    <name evidence="1" type="ORF">KSP40_PGU019784</name>
</gene>
<keyword evidence="2" id="KW-1185">Reference proteome</keyword>
<evidence type="ECO:0000313" key="2">
    <source>
        <dbReference type="Proteomes" id="UP001412067"/>
    </source>
</evidence>
<proteinExistence type="predicted"/>
<organism evidence="1 2">
    <name type="scientific">Platanthera guangdongensis</name>
    <dbReference type="NCBI Taxonomy" id="2320717"/>
    <lineage>
        <taxon>Eukaryota</taxon>
        <taxon>Viridiplantae</taxon>
        <taxon>Streptophyta</taxon>
        <taxon>Embryophyta</taxon>
        <taxon>Tracheophyta</taxon>
        <taxon>Spermatophyta</taxon>
        <taxon>Magnoliopsida</taxon>
        <taxon>Liliopsida</taxon>
        <taxon>Asparagales</taxon>
        <taxon>Orchidaceae</taxon>
        <taxon>Orchidoideae</taxon>
        <taxon>Orchideae</taxon>
        <taxon>Orchidinae</taxon>
        <taxon>Platanthera</taxon>
    </lineage>
</organism>